<dbReference type="SUPFAM" id="SSF52283">
    <property type="entry name" value="Formate/glycerate dehydrogenase catalytic domain-like"/>
    <property type="match status" value="1"/>
</dbReference>
<protein>
    <recommendedName>
        <fullName evidence="6">D-3-phosphoglycerate dehydrogenase</fullName>
        <ecNumber evidence="4">1.1.1.399</ecNumber>
        <ecNumber evidence="5">1.1.1.95</ecNumber>
    </recommendedName>
    <alternativeName>
        <fullName evidence="9">2-oxoglutarate reductase</fullName>
    </alternativeName>
</protein>
<dbReference type="AlphaFoldDB" id="A0A9D1DP26"/>
<evidence type="ECO:0000256" key="4">
    <source>
        <dbReference type="ARBA" id="ARBA00013001"/>
    </source>
</evidence>
<evidence type="ECO:0000256" key="11">
    <source>
        <dbReference type="ARBA" id="ARBA00048731"/>
    </source>
</evidence>
<gene>
    <name evidence="14" type="ORF">IAA54_02035</name>
</gene>
<organism evidence="14 15">
    <name type="scientific">Candidatus Gallacutalibacter pullicola</name>
    <dbReference type="NCBI Taxonomy" id="2840830"/>
    <lineage>
        <taxon>Bacteria</taxon>
        <taxon>Bacillati</taxon>
        <taxon>Bacillota</taxon>
        <taxon>Clostridia</taxon>
        <taxon>Eubacteriales</taxon>
        <taxon>Candidatus Gallacutalibacter</taxon>
    </lineage>
</organism>
<dbReference type="PANTHER" id="PTHR42938:SF47">
    <property type="entry name" value="HYDROXYPYRUVATE REDUCTASE"/>
    <property type="match status" value="1"/>
</dbReference>
<evidence type="ECO:0000256" key="9">
    <source>
        <dbReference type="ARBA" id="ARBA00030455"/>
    </source>
</evidence>
<dbReference type="EC" id="1.1.1.399" evidence="4"/>
<dbReference type="Pfam" id="PF02826">
    <property type="entry name" value="2-Hacid_dh_C"/>
    <property type="match status" value="1"/>
</dbReference>
<dbReference type="PROSITE" id="PS51671">
    <property type="entry name" value="ACT"/>
    <property type="match status" value="1"/>
</dbReference>
<dbReference type="CDD" id="cd04901">
    <property type="entry name" value="ACT_3PGDH"/>
    <property type="match status" value="1"/>
</dbReference>
<evidence type="ECO:0000313" key="15">
    <source>
        <dbReference type="Proteomes" id="UP000886785"/>
    </source>
</evidence>
<dbReference type="PROSITE" id="PS00671">
    <property type="entry name" value="D_2_HYDROXYACID_DH_3"/>
    <property type="match status" value="1"/>
</dbReference>
<evidence type="ECO:0000256" key="3">
    <source>
        <dbReference type="ARBA" id="ARBA00005854"/>
    </source>
</evidence>
<dbReference type="EC" id="1.1.1.95" evidence="5"/>
<reference evidence="14" key="2">
    <citation type="journal article" date="2021" name="PeerJ">
        <title>Extensive microbial diversity within the chicken gut microbiome revealed by metagenomics and culture.</title>
        <authorList>
            <person name="Gilroy R."/>
            <person name="Ravi A."/>
            <person name="Getino M."/>
            <person name="Pursley I."/>
            <person name="Horton D.L."/>
            <person name="Alikhan N.F."/>
            <person name="Baker D."/>
            <person name="Gharbi K."/>
            <person name="Hall N."/>
            <person name="Watson M."/>
            <person name="Adriaenssens E.M."/>
            <person name="Foster-Nyarko E."/>
            <person name="Jarju S."/>
            <person name="Secka A."/>
            <person name="Antonio M."/>
            <person name="Oren A."/>
            <person name="Chaudhuri R.R."/>
            <person name="La Ragione R."/>
            <person name="Hildebrand F."/>
            <person name="Pallen M.J."/>
        </authorList>
    </citation>
    <scope>NUCLEOTIDE SEQUENCE</scope>
    <source>
        <strain evidence="14">ChiSjej1B19-7085</strain>
    </source>
</reference>
<evidence type="ECO:0000313" key="14">
    <source>
        <dbReference type="EMBL" id="HIR56420.1"/>
    </source>
</evidence>
<evidence type="ECO:0000256" key="7">
    <source>
        <dbReference type="ARBA" id="ARBA00023002"/>
    </source>
</evidence>
<comment type="catalytic activity">
    <reaction evidence="10">
        <text>(R)-2-hydroxyglutarate + NAD(+) = 2-oxoglutarate + NADH + H(+)</text>
        <dbReference type="Rhea" id="RHEA:49612"/>
        <dbReference type="ChEBI" id="CHEBI:15378"/>
        <dbReference type="ChEBI" id="CHEBI:15801"/>
        <dbReference type="ChEBI" id="CHEBI:16810"/>
        <dbReference type="ChEBI" id="CHEBI:57540"/>
        <dbReference type="ChEBI" id="CHEBI:57945"/>
        <dbReference type="EC" id="1.1.1.399"/>
    </reaction>
</comment>
<comment type="function">
    <text evidence="1">Catalyzes the reversible oxidation of 3-phospho-D-glycerate to 3-phosphonooxypyruvate, the first step of the phosphorylated L-serine biosynthesis pathway. Also catalyzes the reversible oxidation of 2-hydroxyglutarate to 2-oxoglutarate.</text>
</comment>
<evidence type="ECO:0000256" key="2">
    <source>
        <dbReference type="ARBA" id="ARBA00005216"/>
    </source>
</evidence>
<comment type="catalytic activity">
    <reaction evidence="11">
        <text>(2R)-3-phosphoglycerate + NAD(+) = 3-phosphooxypyruvate + NADH + H(+)</text>
        <dbReference type="Rhea" id="RHEA:12641"/>
        <dbReference type="ChEBI" id="CHEBI:15378"/>
        <dbReference type="ChEBI" id="CHEBI:18110"/>
        <dbReference type="ChEBI" id="CHEBI:57540"/>
        <dbReference type="ChEBI" id="CHEBI:57945"/>
        <dbReference type="ChEBI" id="CHEBI:58272"/>
        <dbReference type="EC" id="1.1.1.95"/>
    </reaction>
</comment>
<dbReference type="InterPro" id="IPR045865">
    <property type="entry name" value="ACT-like_dom_sf"/>
</dbReference>
<dbReference type="InterPro" id="IPR029752">
    <property type="entry name" value="D-isomer_DH_CS1"/>
</dbReference>
<evidence type="ECO:0000256" key="1">
    <source>
        <dbReference type="ARBA" id="ARBA00003800"/>
    </source>
</evidence>
<dbReference type="PROSITE" id="PS00065">
    <property type="entry name" value="D_2_HYDROXYACID_DH_1"/>
    <property type="match status" value="1"/>
</dbReference>
<dbReference type="GO" id="GO:0051287">
    <property type="term" value="F:NAD binding"/>
    <property type="evidence" value="ECO:0007669"/>
    <property type="project" value="InterPro"/>
</dbReference>
<comment type="similarity">
    <text evidence="3 12">Belongs to the D-isomer specific 2-hydroxyacid dehydrogenase family.</text>
</comment>
<dbReference type="PANTHER" id="PTHR42938">
    <property type="entry name" value="FORMATE DEHYDROGENASE 1"/>
    <property type="match status" value="1"/>
</dbReference>
<feature type="domain" description="ACT" evidence="13">
    <location>
        <begin position="319"/>
        <end position="390"/>
    </location>
</feature>
<dbReference type="Pfam" id="PF00389">
    <property type="entry name" value="2-Hacid_dh"/>
    <property type="match status" value="1"/>
</dbReference>
<evidence type="ECO:0000256" key="8">
    <source>
        <dbReference type="ARBA" id="ARBA00023027"/>
    </source>
</evidence>
<dbReference type="InterPro" id="IPR036291">
    <property type="entry name" value="NAD(P)-bd_dom_sf"/>
</dbReference>
<comment type="pathway">
    <text evidence="2">Amino-acid biosynthesis; L-serine biosynthesis; L-serine from 3-phospho-D-glycerate: step 1/3.</text>
</comment>
<name>A0A9D1DP26_9FIRM</name>
<dbReference type="InterPro" id="IPR006140">
    <property type="entry name" value="D-isomer_DH_NAD-bd"/>
</dbReference>
<reference evidence="14" key="1">
    <citation type="submission" date="2020-10" db="EMBL/GenBank/DDBJ databases">
        <authorList>
            <person name="Gilroy R."/>
        </authorList>
    </citation>
    <scope>NUCLEOTIDE SEQUENCE</scope>
    <source>
        <strain evidence="14">ChiSjej1B19-7085</strain>
    </source>
</reference>
<evidence type="ECO:0000259" key="13">
    <source>
        <dbReference type="PROSITE" id="PS51671"/>
    </source>
</evidence>
<dbReference type="Gene3D" id="3.30.70.260">
    <property type="match status" value="1"/>
</dbReference>
<dbReference type="SUPFAM" id="SSF55021">
    <property type="entry name" value="ACT-like"/>
    <property type="match status" value="1"/>
</dbReference>
<dbReference type="SUPFAM" id="SSF51735">
    <property type="entry name" value="NAD(P)-binding Rossmann-fold domains"/>
    <property type="match status" value="1"/>
</dbReference>
<evidence type="ECO:0000256" key="10">
    <source>
        <dbReference type="ARBA" id="ARBA00048126"/>
    </source>
</evidence>
<dbReference type="Proteomes" id="UP000886785">
    <property type="component" value="Unassembled WGS sequence"/>
</dbReference>
<dbReference type="InterPro" id="IPR002912">
    <property type="entry name" value="ACT_dom"/>
</dbReference>
<comment type="caution">
    <text evidence="14">The sequence shown here is derived from an EMBL/GenBank/DDBJ whole genome shotgun (WGS) entry which is preliminary data.</text>
</comment>
<keyword evidence="8" id="KW-0520">NAD</keyword>
<dbReference type="CDD" id="cd12174">
    <property type="entry name" value="PGDH_like_3"/>
    <property type="match status" value="1"/>
</dbReference>
<keyword evidence="7 12" id="KW-0560">Oxidoreductase</keyword>
<evidence type="ECO:0000256" key="6">
    <source>
        <dbReference type="ARBA" id="ARBA00021582"/>
    </source>
</evidence>
<dbReference type="Gene3D" id="3.40.50.720">
    <property type="entry name" value="NAD(P)-binding Rossmann-like Domain"/>
    <property type="match status" value="2"/>
</dbReference>
<sequence length="390" mass="41908">MYRISCLNKISPSGLAKLPETYVCGPELENPDAVLVRSASMHDMEFPQSLLAIARAGAGVNNIPLDKCSEEGIVVFNTPGANANAVKELVLCALLLSSRRIAPAIDWAKTLKGKGDEISKLVEKGKSAFVGPEIMGKKLGVIGLGAIGILVANAAKSLGMEVYGYDPYLSVDAAWGLSRSIHHAHTLDEVYANSDYITLHVPSTPDTRGMIGTVAIAKMKDGVRLLNFARGDLVDSKAILEALREKKMSAYATDFPSDDLLCEEGVIALPHLGASTPESEDNCACMAAEELVEYLENGNIRNSVNLPTVVMPRGEGYDRLCIIHRNIPNMITLLTGALSAQGVNIESMQSQSRKDYAYTILDVSGKVEPGISEKLEENEGIVRARVLPAR</sequence>
<dbReference type="GO" id="GO:0004617">
    <property type="term" value="F:phosphoglycerate dehydrogenase activity"/>
    <property type="evidence" value="ECO:0007669"/>
    <property type="project" value="UniProtKB-EC"/>
</dbReference>
<dbReference type="InterPro" id="IPR006139">
    <property type="entry name" value="D-isomer_2_OHA_DH_cat_dom"/>
</dbReference>
<evidence type="ECO:0000256" key="5">
    <source>
        <dbReference type="ARBA" id="ARBA00013143"/>
    </source>
</evidence>
<evidence type="ECO:0000256" key="12">
    <source>
        <dbReference type="RuleBase" id="RU003719"/>
    </source>
</evidence>
<dbReference type="InterPro" id="IPR029753">
    <property type="entry name" value="D-isomer_DH_CS"/>
</dbReference>
<dbReference type="EMBL" id="DVHF01000026">
    <property type="protein sequence ID" value="HIR56420.1"/>
    <property type="molecule type" value="Genomic_DNA"/>
</dbReference>
<accession>A0A9D1DP26</accession>
<proteinExistence type="inferred from homology"/>